<keyword evidence="5" id="KW-0812">Transmembrane</keyword>
<dbReference type="InterPro" id="IPR043128">
    <property type="entry name" value="Rev_trsase/Diguanyl_cyclase"/>
</dbReference>
<feature type="transmembrane region" description="Helical" evidence="5">
    <location>
        <begin position="21"/>
        <end position="41"/>
    </location>
</feature>
<dbReference type="SUPFAM" id="SSF55073">
    <property type="entry name" value="Nucleotide cyclase"/>
    <property type="match status" value="1"/>
</dbReference>
<evidence type="ECO:0000256" key="5">
    <source>
        <dbReference type="SAM" id="Phobius"/>
    </source>
</evidence>
<evidence type="ECO:0000313" key="8">
    <source>
        <dbReference type="EMBL" id="TMP35557.1"/>
    </source>
</evidence>
<dbReference type="GO" id="GO:0016020">
    <property type="term" value="C:membrane"/>
    <property type="evidence" value="ECO:0007669"/>
    <property type="project" value="InterPro"/>
</dbReference>
<dbReference type="InterPro" id="IPR003660">
    <property type="entry name" value="HAMP_dom"/>
</dbReference>
<dbReference type="PANTHER" id="PTHR45138">
    <property type="entry name" value="REGULATORY COMPONENTS OF SENSORY TRANSDUCTION SYSTEM"/>
    <property type="match status" value="1"/>
</dbReference>
<dbReference type="Gene3D" id="3.30.70.270">
    <property type="match status" value="1"/>
</dbReference>
<evidence type="ECO:0000259" key="7">
    <source>
        <dbReference type="PROSITE" id="PS50887"/>
    </source>
</evidence>
<dbReference type="FunFam" id="3.30.70.270:FF:000001">
    <property type="entry name" value="Diguanylate cyclase domain protein"/>
    <property type="match status" value="1"/>
</dbReference>
<gene>
    <name evidence="8" type="ORF">CWB98_16215</name>
</gene>
<feature type="coiled-coil region" evidence="4">
    <location>
        <begin position="368"/>
        <end position="395"/>
    </location>
</feature>
<keyword evidence="5" id="KW-1133">Transmembrane helix</keyword>
<evidence type="ECO:0000259" key="6">
    <source>
        <dbReference type="PROSITE" id="PS50885"/>
    </source>
</evidence>
<dbReference type="Pfam" id="PF00990">
    <property type="entry name" value="GGDEF"/>
    <property type="match status" value="1"/>
</dbReference>
<organism evidence="8 9">
    <name type="scientific">Pseudoalteromonas rubra</name>
    <dbReference type="NCBI Taxonomy" id="43658"/>
    <lineage>
        <taxon>Bacteria</taxon>
        <taxon>Pseudomonadati</taxon>
        <taxon>Pseudomonadota</taxon>
        <taxon>Gammaproteobacteria</taxon>
        <taxon>Alteromonadales</taxon>
        <taxon>Pseudoalteromonadaceae</taxon>
        <taxon>Pseudoalteromonas</taxon>
    </lineage>
</organism>
<dbReference type="GO" id="GO:0052621">
    <property type="term" value="F:diguanylate cyclase activity"/>
    <property type="evidence" value="ECO:0007669"/>
    <property type="project" value="UniProtKB-EC"/>
</dbReference>
<keyword evidence="5" id="KW-0472">Membrane</keyword>
<proteinExistence type="predicted"/>
<evidence type="ECO:0000256" key="3">
    <source>
        <dbReference type="ARBA" id="ARBA00034247"/>
    </source>
</evidence>
<dbReference type="GO" id="GO:0007165">
    <property type="term" value="P:signal transduction"/>
    <property type="evidence" value="ECO:0007669"/>
    <property type="project" value="InterPro"/>
</dbReference>
<dbReference type="SMART" id="SM00304">
    <property type="entry name" value="HAMP"/>
    <property type="match status" value="1"/>
</dbReference>
<evidence type="ECO:0000256" key="1">
    <source>
        <dbReference type="ARBA" id="ARBA00001946"/>
    </source>
</evidence>
<dbReference type="PROSITE" id="PS50887">
    <property type="entry name" value="GGDEF"/>
    <property type="match status" value="1"/>
</dbReference>
<dbReference type="OrthoDB" id="5496380at2"/>
<evidence type="ECO:0000313" key="9">
    <source>
        <dbReference type="Proteomes" id="UP000306719"/>
    </source>
</evidence>
<protein>
    <recommendedName>
        <fullName evidence="2">diguanylate cyclase</fullName>
        <ecNumber evidence="2">2.7.7.65</ecNumber>
    </recommendedName>
</protein>
<name>A0A5S3WXM9_9GAMM</name>
<dbReference type="CDD" id="cd01949">
    <property type="entry name" value="GGDEF"/>
    <property type="match status" value="1"/>
</dbReference>
<dbReference type="EC" id="2.7.7.65" evidence="2"/>
<evidence type="ECO:0000256" key="2">
    <source>
        <dbReference type="ARBA" id="ARBA00012528"/>
    </source>
</evidence>
<accession>A0A5S3WXM9</accession>
<reference evidence="9" key="2">
    <citation type="submission" date="2019-06" db="EMBL/GenBank/DDBJ databases">
        <title>Co-occurence of chitin degradation, pigmentation and bioactivity in marine Pseudoalteromonas.</title>
        <authorList>
            <person name="Sonnenschein E.C."/>
            <person name="Bech P.K."/>
        </authorList>
    </citation>
    <scope>NUCLEOTIDE SEQUENCE [LARGE SCALE GENOMIC DNA]</scope>
    <source>
        <strain evidence="9">S2599</strain>
    </source>
</reference>
<comment type="cofactor">
    <cofactor evidence="1">
        <name>Mg(2+)</name>
        <dbReference type="ChEBI" id="CHEBI:18420"/>
    </cofactor>
</comment>
<comment type="caution">
    <text evidence="8">The sequence shown here is derived from an EMBL/GenBank/DDBJ whole genome shotgun (WGS) entry which is preliminary data.</text>
</comment>
<dbReference type="PANTHER" id="PTHR45138:SF9">
    <property type="entry name" value="DIGUANYLATE CYCLASE DGCM-RELATED"/>
    <property type="match status" value="1"/>
</dbReference>
<dbReference type="Proteomes" id="UP000306719">
    <property type="component" value="Unassembled WGS sequence"/>
</dbReference>
<dbReference type="PROSITE" id="PS50885">
    <property type="entry name" value="HAMP"/>
    <property type="match status" value="1"/>
</dbReference>
<sequence length="567" mass="63578">MCYSEQINHAVFRTHVKLKHLLIATFIVVTALPLFIGLYSLNSYTGVQYREQVKSNLSAISQIAKLRILAGVERANDNVAQIASRTQLRRSLALWNNTQETQHQAQITRIINDAAIDSAYLKSIGVFDSQGKFVAATNGFEQLDSLVAAQFEDRPIRLEQHNGQVQLSRVAPLLLDGRLAGYVKVDFSTQFLNQLVRDKTGLGQTGEWLIAMQNSNGDALFATPLKYDPKAAFTRTVPFTKGEVPIIQALSGNELVLEQSPDYRGVPVLASTRYIEQLGWGLVAKMDESEVNAMVYANRSVIYAAELGIVLLAVTVGIGLSIYISQPIEHLKSYIEKVTHEGELSDPPRATRGWQEVRELTAHFSYMMRTLRTLNDNLQDKIDERTAELTKANALLEKTANQDPLTSLFNRRFFTLRFEQELDRSSRYGCLFALVLLDIDYFKQINDQWGHDVGDDVLKEVARFLLASSRSSDLVARIGGEEFCILIPECEQDKVLVYLERLRCDLTELSFTAKDTLFTISASFGVAFYQPGMDSGKVLLKQADEALYEAKHGGRNRVCIYQGQLPA</sequence>
<dbReference type="InterPro" id="IPR000160">
    <property type="entry name" value="GGDEF_dom"/>
</dbReference>
<feature type="transmembrane region" description="Helical" evidence="5">
    <location>
        <begin position="301"/>
        <end position="324"/>
    </location>
</feature>
<dbReference type="AlphaFoldDB" id="A0A5S3WXM9"/>
<dbReference type="InterPro" id="IPR029787">
    <property type="entry name" value="Nucleotide_cyclase"/>
</dbReference>
<reference evidence="8 9" key="1">
    <citation type="submission" date="2018-01" db="EMBL/GenBank/DDBJ databases">
        <authorList>
            <person name="Paulsen S."/>
            <person name="Gram L.K."/>
        </authorList>
    </citation>
    <scope>NUCLEOTIDE SEQUENCE [LARGE SCALE GENOMIC DNA]</scope>
    <source>
        <strain evidence="8 9">S2599</strain>
    </source>
</reference>
<comment type="catalytic activity">
    <reaction evidence="3">
        <text>2 GTP = 3',3'-c-di-GMP + 2 diphosphate</text>
        <dbReference type="Rhea" id="RHEA:24898"/>
        <dbReference type="ChEBI" id="CHEBI:33019"/>
        <dbReference type="ChEBI" id="CHEBI:37565"/>
        <dbReference type="ChEBI" id="CHEBI:58805"/>
        <dbReference type="EC" id="2.7.7.65"/>
    </reaction>
</comment>
<feature type="domain" description="HAMP" evidence="6">
    <location>
        <begin position="322"/>
        <end position="376"/>
    </location>
</feature>
<dbReference type="SMART" id="SM00267">
    <property type="entry name" value="GGDEF"/>
    <property type="match status" value="1"/>
</dbReference>
<keyword evidence="4" id="KW-0175">Coiled coil</keyword>
<dbReference type="EMBL" id="PNCJ01000023">
    <property type="protein sequence ID" value="TMP35557.1"/>
    <property type="molecule type" value="Genomic_DNA"/>
</dbReference>
<feature type="domain" description="GGDEF" evidence="7">
    <location>
        <begin position="430"/>
        <end position="563"/>
    </location>
</feature>
<dbReference type="Gene3D" id="6.10.340.10">
    <property type="match status" value="1"/>
</dbReference>
<dbReference type="NCBIfam" id="TIGR00254">
    <property type="entry name" value="GGDEF"/>
    <property type="match status" value="1"/>
</dbReference>
<evidence type="ECO:0000256" key="4">
    <source>
        <dbReference type="SAM" id="Coils"/>
    </source>
</evidence>
<dbReference type="InterPro" id="IPR050469">
    <property type="entry name" value="Diguanylate_Cyclase"/>
</dbReference>